<protein>
    <submittedName>
        <fullName evidence="1">Uncharacterized protein</fullName>
    </submittedName>
</protein>
<dbReference type="AlphaFoldDB" id="X1JDP5"/>
<proteinExistence type="predicted"/>
<accession>X1JDP5</accession>
<reference evidence="1" key="1">
    <citation type="journal article" date="2014" name="Front. Microbiol.">
        <title>High frequency of phylogenetically diverse reductive dehalogenase-homologous genes in deep subseafloor sedimentary metagenomes.</title>
        <authorList>
            <person name="Kawai M."/>
            <person name="Futagami T."/>
            <person name="Toyoda A."/>
            <person name="Takaki Y."/>
            <person name="Nishi S."/>
            <person name="Hori S."/>
            <person name="Arai W."/>
            <person name="Tsubouchi T."/>
            <person name="Morono Y."/>
            <person name="Uchiyama I."/>
            <person name="Ito T."/>
            <person name="Fujiyama A."/>
            <person name="Inagaki F."/>
            <person name="Takami H."/>
        </authorList>
    </citation>
    <scope>NUCLEOTIDE SEQUENCE</scope>
    <source>
        <strain evidence="1">Expedition CK06-06</strain>
    </source>
</reference>
<sequence>MAVSDVYSSCFDMQMPGGPASVNMHWQETTPPSSMDGPDALSGGLMAQIVPLMREVLSNECKFTQLTVYKKSGTKTAPGNATIAVGTGLSGGDALPAQFGAKLVLGQTFFDSKSNGMVWVPGLDEERVSVSLLDPAYLNGPIKDLADGLLLDIAEPAAGDGRFRLVVVSRKFLVANPGDWIGAAADVVGISRLPLVGRQKRRRSKVKGGAS</sequence>
<evidence type="ECO:0000313" key="1">
    <source>
        <dbReference type="EMBL" id="GAH92097.1"/>
    </source>
</evidence>
<organism evidence="1">
    <name type="scientific">marine sediment metagenome</name>
    <dbReference type="NCBI Taxonomy" id="412755"/>
    <lineage>
        <taxon>unclassified sequences</taxon>
        <taxon>metagenomes</taxon>
        <taxon>ecological metagenomes</taxon>
    </lineage>
</organism>
<name>X1JDP5_9ZZZZ</name>
<comment type="caution">
    <text evidence="1">The sequence shown here is derived from an EMBL/GenBank/DDBJ whole genome shotgun (WGS) entry which is preliminary data.</text>
</comment>
<gene>
    <name evidence="1" type="ORF">S06H3_00237</name>
</gene>
<dbReference type="EMBL" id="BARV01000035">
    <property type="protein sequence ID" value="GAH92097.1"/>
    <property type="molecule type" value="Genomic_DNA"/>
</dbReference>